<evidence type="ECO:0000256" key="2">
    <source>
        <dbReference type="ARBA" id="ARBA00004496"/>
    </source>
</evidence>
<dbReference type="PROSITE" id="PS00759">
    <property type="entry name" value="ARGE_DAPE_CPG2_2"/>
    <property type="match status" value="1"/>
</dbReference>
<comment type="similarity">
    <text evidence="3 11">Belongs to the peptidase M20B family.</text>
</comment>
<dbReference type="EC" id="3.4.11.4" evidence="11"/>
<dbReference type="AlphaFoldDB" id="A0A3F3H773"/>
<evidence type="ECO:0000313" key="15">
    <source>
        <dbReference type="EMBL" id="GAP03888.1"/>
    </source>
</evidence>
<feature type="binding site" evidence="11 13">
    <location>
        <position position="180"/>
    </location>
    <ligand>
        <name>Zn(2+)</name>
        <dbReference type="ChEBI" id="CHEBI:29105"/>
        <label>2</label>
    </ligand>
</feature>
<dbReference type="Gene3D" id="3.40.630.10">
    <property type="entry name" value="Zn peptidases"/>
    <property type="match status" value="1"/>
</dbReference>
<evidence type="ECO:0000256" key="4">
    <source>
        <dbReference type="ARBA" id="ARBA00022438"/>
    </source>
</evidence>
<dbReference type="NCBIfam" id="TIGR01882">
    <property type="entry name" value="peptidase-T"/>
    <property type="match status" value="1"/>
</dbReference>
<accession>A0A3F3H773</accession>
<feature type="binding site" evidence="11 13">
    <location>
        <position position="202"/>
    </location>
    <ligand>
        <name>Zn(2+)</name>
        <dbReference type="ChEBI" id="CHEBI:29105"/>
        <label>1</label>
    </ligand>
</feature>
<evidence type="ECO:0000256" key="8">
    <source>
        <dbReference type="ARBA" id="ARBA00022801"/>
    </source>
</evidence>
<dbReference type="GO" id="GO:0005829">
    <property type="term" value="C:cytosol"/>
    <property type="evidence" value="ECO:0007669"/>
    <property type="project" value="TreeGrafter"/>
</dbReference>
<dbReference type="GO" id="GO:0045148">
    <property type="term" value="F:tripeptide aminopeptidase activity"/>
    <property type="evidence" value="ECO:0007669"/>
    <property type="project" value="UniProtKB-UniRule"/>
</dbReference>
<keyword evidence="10 11" id="KW-0482">Metalloprotease</keyword>
<protein>
    <recommendedName>
        <fullName evidence="11">Peptidase T</fullName>
        <ecNumber evidence="11">3.4.11.4</ecNumber>
    </recommendedName>
    <alternativeName>
        <fullName evidence="11">Aminotripeptidase</fullName>
        <shortName evidence="11">Tripeptidase</shortName>
    </alternativeName>
    <alternativeName>
        <fullName evidence="11">Tripeptide aminopeptidase</fullName>
    </alternativeName>
</protein>
<keyword evidence="8 11" id="KW-0378">Hydrolase</keyword>
<comment type="function">
    <text evidence="11">Cleaves the N-terminal amino acid of tripeptides.</text>
</comment>
<keyword evidence="6 11" id="KW-0645">Protease</keyword>
<dbReference type="FunFam" id="3.30.70.360:FF:000002">
    <property type="entry name" value="Peptidase T"/>
    <property type="match status" value="1"/>
</dbReference>
<dbReference type="Proteomes" id="UP000064514">
    <property type="component" value="Unassembled WGS sequence"/>
</dbReference>
<dbReference type="STRING" id="709323.GCA_001047135_00432"/>
<dbReference type="PANTHER" id="PTHR42994">
    <property type="entry name" value="PEPTIDASE T"/>
    <property type="match status" value="1"/>
</dbReference>
<comment type="subcellular location">
    <subcellularLocation>
        <location evidence="2 11">Cytoplasm</location>
    </subcellularLocation>
</comment>
<dbReference type="InterPro" id="IPR011650">
    <property type="entry name" value="Peptidase_M20_dimer"/>
</dbReference>
<dbReference type="SUPFAM" id="SSF55031">
    <property type="entry name" value="Bacterial exopeptidase dimerisation domain"/>
    <property type="match status" value="1"/>
</dbReference>
<dbReference type="InterPro" id="IPR001261">
    <property type="entry name" value="ArgE/DapE_CS"/>
</dbReference>
<dbReference type="Gene3D" id="3.30.70.360">
    <property type="match status" value="1"/>
</dbReference>
<feature type="binding site" evidence="11 13">
    <location>
        <position position="145"/>
    </location>
    <ligand>
        <name>Zn(2+)</name>
        <dbReference type="ChEBI" id="CHEBI:29105"/>
        <label>2</label>
    </ligand>
</feature>
<feature type="binding site" evidence="11 13">
    <location>
        <position position="145"/>
    </location>
    <ligand>
        <name>Zn(2+)</name>
        <dbReference type="ChEBI" id="CHEBI:29105"/>
        <label>1</label>
    </ligand>
</feature>
<dbReference type="InterPro" id="IPR002933">
    <property type="entry name" value="Peptidase_M20"/>
</dbReference>
<sequence>MSEKYPQLVSRFLRYVKVDTRSDEESQTIPSSSKEVQFLKDLAVELKEIGLENVRTMKDGYLFAELPSNLPDRQGTKIGFISHVDTADFESEHVNPQEVDNYDGHSVLELGTSGYKLDPAVFPHLKNYQGHDLITTDGTTLLGSDDKSGVAEIIALAEYLLAHPEVKHGPVRFAFGPDEEIGIGANHFDVAAFDADFAYTVDGGPLGELEWETFNAAQAEIVITGQNVHPGTAKGAMVNAIQVGIDFHNALPEHDRPEKTEGREGFYHLIDMAGTPEEATLTYIIRDHDREKFENRKKTMVQIVDQLNQDLQKDRVALTLKDQYYNMGDVLKDHQEVVQYANEAMTDLGIEPDTQPARGGTDGSKITFLGLPTPNLFAGGENMHGRYEFVSKQVMEQATDVLLGILTKAAGSK</sequence>
<proteinExistence type="inferred from homology"/>
<dbReference type="Pfam" id="PF01546">
    <property type="entry name" value="Peptidase_M20"/>
    <property type="match status" value="1"/>
</dbReference>
<feature type="domain" description="Peptidase M20 dimerisation" evidence="14">
    <location>
        <begin position="212"/>
        <end position="310"/>
    </location>
</feature>
<evidence type="ECO:0000256" key="11">
    <source>
        <dbReference type="HAMAP-Rule" id="MF_00550"/>
    </source>
</evidence>
<comment type="cofactor">
    <cofactor evidence="11 13">
        <name>Zn(2+)</name>
        <dbReference type="ChEBI" id="CHEBI:29105"/>
    </cofactor>
    <text evidence="11 13">Binds 2 Zn(2+) ions per subunit.</text>
</comment>
<evidence type="ECO:0000256" key="1">
    <source>
        <dbReference type="ARBA" id="ARBA00000870"/>
    </source>
</evidence>
<keyword evidence="9 11" id="KW-0862">Zinc</keyword>
<gene>
    <name evidence="11" type="primary">pepT</name>
    <name evidence="15" type="ORF">FTRO_0020550</name>
</gene>
<dbReference type="EMBL" id="DF968079">
    <property type="protein sequence ID" value="GAP03888.1"/>
    <property type="molecule type" value="Genomic_DNA"/>
</dbReference>
<keyword evidence="7 11" id="KW-0479">Metal-binding</keyword>
<keyword evidence="5 11" id="KW-0963">Cytoplasm</keyword>
<organism evidence="15">
    <name type="scientific">Fructobacillus tropaeoli</name>
    <dbReference type="NCBI Taxonomy" id="709323"/>
    <lineage>
        <taxon>Bacteria</taxon>
        <taxon>Bacillati</taxon>
        <taxon>Bacillota</taxon>
        <taxon>Bacilli</taxon>
        <taxon>Lactobacillales</taxon>
        <taxon>Lactobacillaceae</taxon>
        <taxon>Fructobacillus</taxon>
    </lineage>
</organism>
<dbReference type="GO" id="GO:0006508">
    <property type="term" value="P:proteolysis"/>
    <property type="evidence" value="ECO:0007669"/>
    <property type="project" value="UniProtKB-UniRule"/>
</dbReference>
<dbReference type="PIRSF" id="PIRSF037215">
    <property type="entry name" value="Peptidase_M20B"/>
    <property type="match status" value="1"/>
</dbReference>
<evidence type="ECO:0000256" key="9">
    <source>
        <dbReference type="ARBA" id="ARBA00022833"/>
    </source>
</evidence>
<evidence type="ECO:0000256" key="12">
    <source>
        <dbReference type="PIRSR" id="PIRSR037215-1"/>
    </source>
</evidence>
<evidence type="ECO:0000256" key="10">
    <source>
        <dbReference type="ARBA" id="ARBA00023049"/>
    </source>
</evidence>
<feature type="active site" evidence="11 12">
    <location>
        <position position="85"/>
    </location>
</feature>
<feature type="binding site" evidence="11 13">
    <location>
        <position position="83"/>
    </location>
    <ligand>
        <name>Zn(2+)</name>
        <dbReference type="ChEBI" id="CHEBI:29105"/>
        <label>1</label>
    </ligand>
</feature>
<dbReference type="GO" id="GO:0008237">
    <property type="term" value="F:metallopeptidase activity"/>
    <property type="evidence" value="ECO:0007669"/>
    <property type="project" value="UniProtKB-KW"/>
</dbReference>
<dbReference type="InterPro" id="IPR010161">
    <property type="entry name" value="Peptidase_M20B"/>
</dbReference>
<dbReference type="SUPFAM" id="SSF53187">
    <property type="entry name" value="Zn-dependent exopeptidases"/>
    <property type="match status" value="1"/>
</dbReference>
<comment type="catalytic activity">
    <reaction evidence="1 11">
        <text>Release of the N-terminal residue from a tripeptide.</text>
        <dbReference type="EC" id="3.4.11.4"/>
    </reaction>
</comment>
<dbReference type="GO" id="GO:0008270">
    <property type="term" value="F:zinc ion binding"/>
    <property type="evidence" value="ECO:0007669"/>
    <property type="project" value="UniProtKB-UniRule"/>
</dbReference>
<evidence type="ECO:0000256" key="3">
    <source>
        <dbReference type="ARBA" id="ARBA00009692"/>
    </source>
</evidence>
<dbReference type="HAMAP" id="MF_00550">
    <property type="entry name" value="Aminopeptidase_M20"/>
    <property type="match status" value="1"/>
</dbReference>
<dbReference type="PROSITE" id="PS00758">
    <property type="entry name" value="ARGE_DAPE_CPG2_1"/>
    <property type="match status" value="1"/>
</dbReference>
<dbReference type="PANTHER" id="PTHR42994:SF1">
    <property type="entry name" value="PEPTIDASE T"/>
    <property type="match status" value="1"/>
</dbReference>
<evidence type="ECO:0000256" key="7">
    <source>
        <dbReference type="ARBA" id="ARBA00022723"/>
    </source>
</evidence>
<dbReference type="Pfam" id="PF07687">
    <property type="entry name" value="M20_dimer"/>
    <property type="match status" value="1"/>
</dbReference>
<feature type="binding site" evidence="11 13">
    <location>
        <position position="384"/>
    </location>
    <ligand>
        <name>Zn(2+)</name>
        <dbReference type="ChEBI" id="CHEBI:29105"/>
        <label>2</label>
    </ligand>
</feature>
<dbReference type="RefSeq" id="WP_059393375.1">
    <property type="nucleotide sequence ID" value="NZ_DF968079.1"/>
</dbReference>
<reference evidence="15" key="1">
    <citation type="journal article" date="2015" name="BMC Genomics">
        <title>Comparative genomics of Fructobacillus spp. and Leuconostoc spp. reveals niche-specific evolution of Fructobacillus spp.</title>
        <authorList>
            <person name="Endo A."/>
            <person name="Tanizawa Y."/>
            <person name="Tanaka N."/>
            <person name="Maeno S."/>
            <person name="Kumar H."/>
            <person name="Shiwa Y."/>
            <person name="Okada S."/>
            <person name="Yoshikawa H."/>
            <person name="Dicks L."/>
            <person name="Nakagawa J."/>
            <person name="Arita M."/>
        </authorList>
    </citation>
    <scope>NUCLEOTIDE SEQUENCE [LARGE SCALE GENOMIC DNA]</scope>
    <source>
        <strain evidence="15">F214-1</strain>
    </source>
</reference>
<keyword evidence="4 11" id="KW-0031">Aminopeptidase</keyword>
<dbReference type="NCBIfam" id="NF009920">
    <property type="entry name" value="PRK13381.1"/>
    <property type="match status" value="1"/>
</dbReference>
<dbReference type="InterPro" id="IPR036264">
    <property type="entry name" value="Bact_exopeptidase_dim_dom"/>
</dbReference>
<evidence type="ECO:0000256" key="13">
    <source>
        <dbReference type="PIRSR" id="PIRSR037215-2"/>
    </source>
</evidence>
<dbReference type="CDD" id="cd03892">
    <property type="entry name" value="M20_peptT"/>
    <property type="match status" value="1"/>
</dbReference>
<name>A0A3F3H773_9LACO</name>
<dbReference type="NCBIfam" id="NF003976">
    <property type="entry name" value="PRK05469.1"/>
    <property type="match status" value="1"/>
</dbReference>
<feature type="active site" description="Proton acceptor" evidence="11 12">
    <location>
        <position position="179"/>
    </location>
</feature>
<evidence type="ECO:0000256" key="5">
    <source>
        <dbReference type="ARBA" id="ARBA00022490"/>
    </source>
</evidence>
<evidence type="ECO:0000256" key="6">
    <source>
        <dbReference type="ARBA" id="ARBA00022670"/>
    </source>
</evidence>
<dbReference type="GO" id="GO:0043171">
    <property type="term" value="P:peptide catabolic process"/>
    <property type="evidence" value="ECO:0007669"/>
    <property type="project" value="UniProtKB-UniRule"/>
</dbReference>
<evidence type="ECO:0000259" key="14">
    <source>
        <dbReference type="Pfam" id="PF07687"/>
    </source>
</evidence>